<dbReference type="EMBL" id="JAQQWM010000002">
    <property type="protein sequence ID" value="KAK8078549.1"/>
    <property type="molecule type" value="Genomic_DNA"/>
</dbReference>
<evidence type="ECO:0000313" key="2">
    <source>
        <dbReference type="EMBL" id="KAK8078549.1"/>
    </source>
</evidence>
<dbReference type="Pfam" id="PF13577">
    <property type="entry name" value="SnoaL_4"/>
    <property type="match status" value="1"/>
</dbReference>
<proteinExistence type="predicted"/>
<accession>A0ABR1W4Z8</accession>
<reference evidence="2 3" key="1">
    <citation type="submission" date="2023-01" db="EMBL/GenBank/DDBJ databases">
        <title>Analysis of 21 Apiospora genomes using comparative genomics revels a genus with tremendous synthesis potential of carbohydrate active enzymes and secondary metabolites.</title>
        <authorList>
            <person name="Sorensen T."/>
        </authorList>
    </citation>
    <scope>NUCLEOTIDE SEQUENCE [LARGE SCALE GENOMIC DNA]</scope>
    <source>
        <strain evidence="2 3">CBS 83171</strain>
    </source>
</reference>
<gene>
    <name evidence="2" type="ORF">PG996_004719</name>
</gene>
<dbReference type="SUPFAM" id="SSF54427">
    <property type="entry name" value="NTF2-like"/>
    <property type="match status" value="1"/>
</dbReference>
<sequence>MSTFNPTHLAGLTPREAVADVVYRATASFDQADADLLDSAMMEDAVLTIGDRQHFPDRAAIRADCWGPVSKLDTVHMASNVRVRFHSDADANDRNTANEADANMATVTANFQANHYRAGEGMRPDAVGFTTGGMYELQCVRQDGDEAGLWKASSWVVHLTWILGDPSVMTSGEDADKEKK</sequence>
<protein>
    <recommendedName>
        <fullName evidence="1">SnoaL-like domain-containing protein</fullName>
    </recommendedName>
</protein>
<organism evidence="2 3">
    <name type="scientific">Apiospora saccharicola</name>
    <dbReference type="NCBI Taxonomy" id="335842"/>
    <lineage>
        <taxon>Eukaryota</taxon>
        <taxon>Fungi</taxon>
        <taxon>Dikarya</taxon>
        <taxon>Ascomycota</taxon>
        <taxon>Pezizomycotina</taxon>
        <taxon>Sordariomycetes</taxon>
        <taxon>Xylariomycetidae</taxon>
        <taxon>Amphisphaeriales</taxon>
        <taxon>Apiosporaceae</taxon>
        <taxon>Apiospora</taxon>
    </lineage>
</organism>
<name>A0ABR1W4Z8_9PEZI</name>
<dbReference type="InterPro" id="IPR037401">
    <property type="entry name" value="SnoaL-like"/>
</dbReference>
<dbReference type="Proteomes" id="UP001446871">
    <property type="component" value="Unassembled WGS sequence"/>
</dbReference>
<evidence type="ECO:0000313" key="3">
    <source>
        <dbReference type="Proteomes" id="UP001446871"/>
    </source>
</evidence>
<feature type="domain" description="SnoaL-like" evidence="1">
    <location>
        <begin position="12"/>
        <end position="155"/>
    </location>
</feature>
<keyword evidence="3" id="KW-1185">Reference proteome</keyword>
<evidence type="ECO:0000259" key="1">
    <source>
        <dbReference type="Pfam" id="PF13577"/>
    </source>
</evidence>
<comment type="caution">
    <text evidence="2">The sequence shown here is derived from an EMBL/GenBank/DDBJ whole genome shotgun (WGS) entry which is preliminary data.</text>
</comment>
<dbReference type="InterPro" id="IPR032710">
    <property type="entry name" value="NTF2-like_dom_sf"/>
</dbReference>
<dbReference type="Gene3D" id="3.10.450.50">
    <property type="match status" value="1"/>
</dbReference>